<dbReference type="SUPFAM" id="SSF54631">
    <property type="entry name" value="CBS-domain pair"/>
    <property type="match status" value="1"/>
</dbReference>
<dbReference type="SMART" id="SM00116">
    <property type="entry name" value="CBS"/>
    <property type="match status" value="2"/>
</dbReference>
<dbReference type="PROSITE" id="PS50914">
    <property type="entry name" value="BON"/>
    <property type="match status" value="1"/>
</dbReference>
<feature type="domain" description="CBS" evidence="4">
    <location>
        <begin position="83"/>
        <end position="139"/>
    </location>
</feature>
<evidence type="ECO:0000313" key="6">
    <source>
        <dbReference type="Proteomes" id="UP000823521"/>
    </source>
</evidence>
<dbReference type="Pfam" id="PF00571">
    <property type="entry name" value="CBS"/>
    <property type="match status" value="2"/>
</dbReference>
<dbReference type="Proteomes" id="UP000823521">
    <property type="component" value="Unassembled WGS sequence"/>
</dbReference>
<dbReference type="InterPro" id="IPR017080">
    <property type="entry name" value="UCP036990_CBS_BON"/>
</dbReference>
<dbReference type="InterPro" id="IPR000644">
    <property type="entry name" value="CBS_dom"/>
</dbReference>
<organism evidence="5 6">
    <name type="scientific">Micromonospora echinofusca</name>
    <dbReference type="NCBI Taxonomy" id="47858"/>
    <lineage>
        <taxon>Bacteria</taxon>
        <taxon>Bacillati</taxon>
        <taxon>Actinomycetota</taxon>
        <taxon>Actinomycetes</taxon>
        <taxon>Micromonosporales</taxon>
        <taxon>Micromonosporaceae</taxon>
        <taxon>Micromonospora</taxon>
    </lineage>
</organism>
<accession>A0ABS3VQC0</accession>
<dbReference type="Pfam" id="PF04972">
    <property type="entry name" value="BON"/>
    <property type="match status" value="1"/>
</dbReference>
<dbReference type="PIRSF" id="PIRSF036990">
    <property type="entry name" value="UCP036990_CBS_BON"/>
    <property type="match status" value="1"/>
</dbReference>
<dbReference type="InterPro" id="IPR046342">
    <property type="entry name" value="CBS_dom_sf"/>
</dbReference>
<dbReference type="EMBL" id="WVUH01000081">
    <property type="protein sequence ID" value="MBO4206712.1"/>
    <property type="molecule type" value="Genomic_DNA"/>
</dbReference>
<dbReference type="PROSITE" id="PS51371">
    <property type="entry name" value="CBS"/>
    <property type="match status" value="2"/>
</dbReference>
<dbReference type="PANTHER" id="PTHR43080:SF29">
    <property type="entry name" value="OS02G0818000 PROTEIN"/>
    <property type="match status" value="1"/>
</dbReference>
<dbReference type="InterPro" id="IPR051257">
    <property type="entry name" value="Diverse_CBS-Domain"/>
</dbReference>
<dbReference type="PANTHER" id="PTHR43080">
    <property type="entry name" value="CBS DOMAIN-CONTAINING PROTEIN CBSX3, MITOCHONDRIAL"/>
    <property type="match status" value="1"/>
</dbReference>
<evidence type="ECO:0000313" key="5">
    <source>
        <dbReference type="EMBL" id="MBO4206712.1"/>
    </source>
</evidence>
<protein>
    <submittedName>
        <fullName evidence="5">CBS domain-containing protein</fullName>
    </submittedName>
</protein>
<feature type="domain" description="CBS" evidence="4">
    <location>
        <begin position="1"/>
        <end position="57"/>
    </location>
</feature>
<keyword evidence="1 2" id="KW-0129">CBS domain</keyword>
<evidence type="ECO:0000259" key="3">
    <source>
        <dbReference type="PROSITE" id="PS50914"/>
    </source>
</evidence>
<keyword evidence="6" id="KW-1185">Reference proteome</keyword>
<reference evidence="5 6" key="1">
    <citation type="submission" date="2019-12" db="EMBL/GenBank/DDBJ databases">
        <title>Whole genome sequencing of endophytic Actinobacterium Micromonospora sp. MPMI6T.</title>
        <authorList>
            <person name="Evv R."/>
            <person name="Podile A.R."/>
        </authorList>
    </citation>
    <scope>NUCLEOTIDE SEQUENCE [LARGE SCALE GENOMIC DNA]</scope>
    <source>
        <strain evidence="5 6">MPMI6</strain>
    </source>
</reference>
<evidence type="ECO:0000256" key="1">
    <source>
        <dbReference type="ARBA" id="ARBA00023122"/>
    </source>
</evidence>
<evidence type="ECO:0000256" key="2">
    <source>
        <dbReference type="PROSITE-ProRule" id="PRU00703"/>
    </source>
</evidence>
<evidence type="ECO:0000259" key="4">
    <source>
        <dbReference type="PROSITE" id="PS51371"/>
    </source>
</evidence>
<feature type="domain" description="BON" evidence="3">
    <location>
        <begin position="136"/>
        <end position="203"/>
    </location>
</feature>
<dbReference type="InterPro" id="IPR007055">
    <property type="entry name" value="BON_dom"/>
</dbReference>
<comment type="caution">
    <text evidence="5">The sequence shown here is derived from an EMBL/GenBank/DDBJ whole genome shotgun (WGS) entry which is preliminary data.</text>
</comment>
<proteinExistence type="predicted"/>
<dbReference type="CDD" id="cd04586">
    <property type="entry name" value="CBS_pair_BON_assoc"/>
    <property type="match status" value="1"/>
</dbReference>
<sequence length="237" mass="25119">MTRDVVTVAPETGYHQIADLLVRHSISAVPVVDPEGRVLGLVSEADLLAKLEYSDREPYHPLAVRRLGAGRGRAAGENAAGLMSYPVVTISADASVTGAARLIDAAGVKRLPVVDERRHLLGIVSRRDLVRLYARGDEEILAAVLDVLTGLRVDPADLHVRVDDGVVSLAGRVDRRSTAAMAVGFVRSTPGVVDVIDELTYRYDDTVGPGGTDDTVGTFGTGQTGGGRSRTFPDIVV</sequence>
<name>A0ABS3VQC0_MICEH</name>
<dbReference type="Gene3D" id="3.30.1340.30">
    <property type="match status" value="1"/>
</dbReference>
<dbReference type="Gene3D" id="3.10.580.10">
    <property type="entry name" value="CBS-domain"/>
    <property type="match status" value="1"/>
</dbReference>
<gene>
    <name evidence="5" type="ORF">GSF22_11965</name>
</gene>